<reference evidence="2 3" key="1">
    <citation type="submission" date="2013-09" db="EMBL/GenBank/DDBJ databases">
        <title>Corchorus capsularis genome sequencing.</title>
        <authorList>
            <person name="Alam M."/>
            <person name="Haque M.S."/>
            <person name="Islam M.S."/>
            <person name="Emdad E.M."/>
            <person name="Islam M.M."/>
            <person name="Ahmed B."/>
            <person name="Halim A."/>
            <person name="Hossen Q.M.M."/>
            <person name="Hossain M.Z."/>
            <person name="Ahmed R."/>
            <person name="Khan M.M."/>
            <person name="Islam R."/>
            <person name="Rashid M.M."/>
            <person name="Khan S.A."/>
            <person name="Rahman M.S."/>
            <person name="Alam M."/>
        </authorList>
    </citation>
    <scope>NUCLEOTIDE SEQUENCE [LARGE SCALE GENOMIC DNA]</scope>
    <source>
        <strain evidence="3">cv. CVL-1</strain>
        <tissue evidence="2">Whole seedling</tissue>
    </source>
</reference>
<dbReference type="Proteomes" id="UP000188268">
    <property type="component" value="Unassembled WGS sequence"/>
</dbReference>
<feature type="compositionally biased region" description="Polar residues" evidence="1">
    <location>
        <begin position="84"/>
        <end position="109"/>
    </location>
</feature>
<dbReference type="Gramene" id="OMO76400">
    <property type="protein sequence ID" value="OMO76400"/>
    <property type="gene ID" value="CCACVL1_15707"/>
</dbReference>
<evidence type="ECO:0000256" key="1">
    <source>
        <dbReference type="SAM" id="MobiDB-lite"/>
    </source>
</evidence>
<feature type="compositionally biased region" description="Polar residues" evidence="1">
    <location>
        <begin position="117"/>
        <end position="128"/>
    </location>
</feature>
<dbReference type="EMBL" id="AWWV01010884">
    <property type="protein sequence ID" value="OMO76400.1"/>
    <property type="molecule type" value="Genomic_DNA"/>
</dbReference>
<sequence>MGTHMQNRISIDLASDSSSLDSLSFAGLVCIQDQQSKSPTDIVYQNNKDDQEFEFVSGTQSRSPQNLQKNSNGHLLPLEFLLKSRQSQATNEQDYKQSRTASLSSSKTPMDNHVNHTKVSNRSNQKVKNQVKKERTAPRSSFGLKLLQSFVSPCRECHAASPTMKAPTVPQESVKLH</sequence>
<name>A0A1R3I1E1_COCAP</name>
<dbReference type="OrthoDB" id="913503at2759"/>
<accession>A0A1R3I1E1</accession>
<gene>
    <name evidence="2" type="ORF">CCACVL1_15707</name>
</gene>
<comment type="caution">
    <text evidence="2">The sequence shown here is derived from an EMBL/GenBank/DDBJ whole genome shotgun (WGS) entry which is preliminary data.</text>
</comment>
<protein>
    <submittedName>
        <fullName evidence="2">Uncharacterized protein</fullName>
    </submittedName>
</protein>
<evidence type="ECO:0000313" key="3">
    <source>
        <dbReference type="Proteomes" id="UP000188268"/>
    </source>
</evidence>
<evidence type="ECO:0000313" key="2">
    <source>
        <dbReference type="EMBL" id="OMO76400.1"/>
    </source>
</evidence>
<dbReference type="OMA" id="TEFEFGH"/>
<keyword evidence="3" id="KW-1185">Reference proteome</keyword>
<organism evidence="2 3">
    <name type="scientific">Corchorus capsularis</name>
    <name type="common">Jute</name>
    <dbReference type="NCBI Taxonomy" id="210143"/>
    <lineage>
        <taxon>Eukaryota</taxon>
        <taxon>Viridiplantae</taxon>
        <taxon>Streptophyta</taxon>
        <taxon>Embryophyta</taxon>
        <taxon>Tracheophyta</taxon>
        <taxon>Spermatophyta</taxon>
        <taxon>Magnoliopsida</taxon>
        <taxon>eudicotyledons</taxon>
        <taxon>Gunneridae</taxon>
        <taxon>Pentapetalae</taxon>
        <taxon>rosids</taxon>
        <taxon>malvids</taxon>
        <taxon>Malvales</taxon>
        <taxon>Malvaceae</taxon>
        <taxon>Grewioideae</taxon>
        <taxon>Apeibeae</taxon>
        <taxon>Corchorus</taxon>
    </lineage>
</organism>
<proteinExistence type="predicted"/>
<dbReference type="AlphaFoldDB" id="A0A1R3I1E1"/>
<feature type="compositionally biased region" description="Polar residues" evidence="1">
    <location>
        <begin position="57"/>
        <end position="73"/>
    </location>
</feature>
<feature type="region of interest" description="Disordered" evidence="1">
    <location>
        <begin position="158"/>
        <end position="177"/>
    </location>
</feature>
<feature type="region of interest" description="Disordered" evidence="1">
    <location>
        <begin position="57"/>
        <end position="139"/>
    </location>
</feature>